<dbReference type="PANTHER" id="PTHR24229:SF53">
    <property type="entry name" value="NEUROPEPTIDE RECEPTOR 18"/>
    <property type="match status" value="1"/>
</dbReference>
<dbReference type="Pfam" id="PF00100">
    <property type="entry name" value="Zona_pellucida"/>
    <property type="match status" value="1"/>
</dbReference>
<dbReference type="GO" id="GO:0005886">
    <property type="term" value="C:plasma membrane"/>
    <property type="evidence" value="ECO:0007669"/>
    <property type="project" value="UniProtKB-SubCell"/>
</dbReference>
<dbReference type="SUPFAM" id="SSF81321">
    <property type="entry name" value="Family A G protein-coupled receptor-like"/>
    <property type="match status" value="1"/>
</dbReference>
<reference evidence="14" key="1">
    <citation type="submission" date="2016-11" db="UniProtKB">
        <authorList>
            <consortium name="WormBaseParasite"/>
        </authorList>
    </citation>
    <scope>IDENTIFICATION</scope>
    <source>
        <strain evidence="14">pt0022</strain>
    </source>
</reference>
<dbReference type="Gene3D" id="1.20.1070.10">
    <property type="entry name" value="Rhodopsin 7-helix transmembrane proteins"/>
    <property type="match status" value="1"/>
</dbReference>
<feature type="transmembrane region" description="Helical" evidence="11">
    <location>
        <begin position="75"/>
        <end position="95"/>
    </location>
</feature>
<feature type="transmembrane region" description="Helical" evidence="11">
    <location>
        <begin position="615"/>
        <end position="639"/>
    </location>
</feature>
<evidence type="ECO:0000256" key="5">
    <source>
        <dbReference type="ARBA" id="ARBA00023040"/>
    </source>
</evidence>
<dbReference type="CDD" id="cd00637">
    <property type="entry name" value="7tm_classA_rhodopsin-like"/>
    <property type="match status" value="1"/>
</dbReference>
<evidence type="ECO:0000256" key="9">
    <source>
        <dbReference type="ARBA" id="ARBA00023224"/>
    </source>
</evidence>
<feature type="domain" description="ZP" evidence="13">
    <location>
        <begin position="289"/>
        <end position="548"/>
    </location>
</feature>
<dbReference type="InterPro" id="IPR017452">
    <property type="entry name" value="GPCR_Rhodpsn_7TM"/>
</dbReference>
<organism evidence="14">
    <name type="scientific">Wuchereria bancrofti</name>
    <dbReference type="NCBI Taxonomy" id="6293"/>
    <lineage>
        <taxon>Eukaryota</taxon>
        <taxon>Metazoa</taxon>
        <taxon>Ecdysozoa</taxon>
        <taxon>Nematoda</taxon>
        <taxon>Chromadorea</taxon>
        <taxon>Rhabditida</taxon>
        <taxon>Spirurina</taxon>
        <taxon>Spiruromorpha</taxon>
        <taxon>Filarioidea</taxon>
        <taxon>Onchocercidae</taxon>
        <taxon>Wuchereria</taxon>
    </lineage>
</organism>
<keyword evidence="3 10" id="KW-0812">Transmembrane</keyword>
<keyword evidence="5 10" id="KW-0297">G-protein coupled receptor</keyword>
<evidence type="ECO:0000256" key="6">
    <source>
        <dbReference type="ARBA" id="ARBA00023136"/>
    </source>
</evidence>
<keyword evidence="9 10" id="KW-0807">Transducer</keyword>
<keyword evidence="8 10" id="KW-0675">Receptor</keyword>
<comment type="similarity">
    <text evidence="10">Belongs to the G-protein coupled receptor 1 family.</text>
</comment>
<feature type="transmembrane region" description="Helical" evidence="11">
    <location>
        <begin position="262"/>
        <end position="281"/>
    </location>
</feature>
<dbReference type="PROSITE" id="PS00237">
    <property type="entry name" value="G_PROTEIN_RECEP_F1_1"/>
    <property type="match status" value="1"/>
</dbReference>
<evidence type="ECO:0000259" key="12">
    <source>
        <dbReference type="PROSITE" id="PS50262"/>
    </source>
</evidence>
<feature type="transmembrane region" description="Helical" evidence="11">
    <location>
        <begin position="33"/>
        <end position="63"/>
    </location>
</feature>
<evidence type="ECO:0000256" key="1">
    <source>
        <dbReference type="ARBA" id="ARBA00004651"/>
    </source>
</evidence>
<keyword evidence="7" id="KW-1015">Disulfide bond</keyword>
<proteinExistence type="inferred from homology"/>
<dbReference type="InterPro" id="IPR001507">
    <property type="entry name" value="ZP_dom"/>
</dbReference>
<dbReference type="PRINTS" id="PR00237">
    <property type="entry name" value="GPCRRHODOPSN"/>
</dbReference>
<accession>A0A1I8ES43</accession>
<dbReference type="STRING" id="6293.A0A1I8ES43"/>
<evidence type="ECO:0000256" key="10">
    <source>
        <dbReference type="RuleBase" id="RU000688"/>
    </source>
</evidence>
<dbReference type="PROSITE" id="PS50262">
    <property type="entry name" value="G_PROTEIN_RECEP_F1_2"/>
    <property type="match status" value="1"/>
</dbReference>
<feature type="domain" description="G-protein coupled receptors family 1 profile" evidence="12">
    <location>
        <begin position="52"/>
        <end position="146"/>
    </location>
</feature>
<protein>
    <recommendedName>
        <fullName evidence="15">ZP domain-containing protein</fullName>
    </recommendedName>
</protein>
<dbReference type="PANTHER" id="PTHR24229">
    <property type="entry name" value="NEUROPEPTIDES RECEPTOR"/>
    <property type="match status" value="1"/>
</dbReference>
<evidence type="ECO:0000256" key="3">
    <source>
        <dbReference type="ARBA" id="ARBA00022692"/>
    </source>
</evidence>
<keyword evidence="4 11" id="KW-1133">Transmembrane helix</keyword>
<dbReference type="Gene3D" id="2.60.40.4100">
    <property type="entry name" value="Zona pellucida, ZP-C domain"/>
    <property type="match status" value="1"/>
</dbReference>
<dbReference type="SMART" id="SM00241">
    <property type="entry name" value="ZP"/>
    <property type="match status" value="1"/>
</dbReference>
<dbReference type="InterPro" id="IPR042235">
    <property type="entry name" value="ZP-C_dom"/>
</dbReference>
<evidence type="ECO:0000256" key="2">
    <source>
        <dbReference type="ARBA" id="ARBA00022475"/>
    </source>
</evidence>
<dbReference type="AlphaFoldDB" id="A0A1I8ES43"/>
<dbReference type="GO" id="GO:0004930">
    <property type="term" value="F:G protein-coupled receptor activity"/>
    <property type="evidence" value="ECO:0007669"/>
    <property type="project" value="UniProtKB-KW"/>
</dbReference>
<evidence type="ECO:0000256" key="11">
    <source>
        <dbReference type="SAM" id="Phobius"/>
    </source>
</evidence>
<evidence type="ECO:0000256" key="7">
    <source>
        <dbReference type="ARBA" id="ARBA00023157"/>
    </source>
</evidence>
<evidence type="ECO:0000259" key="13">
    <source>
        <dbReference type="PROSITE" id="PS51034"/>
    </source>
</evidence>
<feature type="transmembrane region" description="Helical" evidence="11">
    <location>
        <begin position="173"/>
        <end position="190"/>
    </location>
</feature>
<evidence type="ECO:0000256" key="4">
    <source>
        <dbReference type="ARBA" id="ARBA00022989"/>
    </source>
</evidence>
<dbReference type="PROSITE" id="PS51034">
    <property type="entry name" value="ZP_2"/>
    <property type="match status" value="1"/>
</dbReference>
<evidence type="ECO:0000256" key="8">
    <source>
        <dbReference type="ARBA" id="ARBA00023170"/>
    </source>
</evidence>
<sequence>MKRCKCQICAIDSKLIGPVKINYVLPFTNHDNIGLMAIASLYAFLFMLGTCGNAATLAVVFHVRSVDPRARQNATLTYICVLSIIDFISMLPLPMTITDQILGFWMFGTAICKLFRLFEHSGKIFSTLILVCFSIDRYCGVCHPLKKLLKYGITNEIILHESYNREKNEITRTPYWISVLYLLYLEIFPPPEFEMPNSSFIYFMYGVHALPYINSASNFILYGLLNRQYHLNVVTNGVVVARDQIGRNRINRLNINMTSDEVMITVSVLVIVFMLATAINAEGFVEEVSCTADAINVVLNKTDPDVQRWMSDPKAQPVVYVYEHKIRPPCGTAMKKGNLHNYNFTIPYGDHCDVHLIDLEPNYRNAETTIALEDNADITPSKTIRVNHVFCLYTRSVQTIRFNDISSGHEVVASTGGKPKPKVEMIFRSIDGRPLRAAKFGDIVEFYVALSPDKAYHGISPKECMFSDREDMSSPDAKHLTFVQSSCPVDEMSEIIDPLANVNEEVYFSKFKTFRFGNQSTVFAHCTVQVCLTTEECAQKCFKRISNSNLTAERLRFRHRRQLDDNYGAAVIRKQNAINEIALTRPLTILDDMESIEVNDNKVEQCLIKNAILPLPIFILILSLSLLSIICLTGLIFTLKRLAAYRKFAPYSFGMYSAYSGPTVPLPVRSLTDSSICNLPNNGNRTNWTNRLSSGIEYPYIREMY</sequence>
<dbReference type="Pfam" id="PF00001">
    <property type="entry name" value="7tm_1"/>
    <property type="match status" value="1"/>
</dbReference>
<dbReference type="WBParaSite" id="maker-PairedContig_435-snap-gene-0.2-mRNA-1">
    <property type="protein sequence ID" value="maker-PairedContig_435-snap-gene-0.2-mRNA-1"/>
    <property type="gene ID" value="maker-PairedContig_435-snap-gene-0.2"/>
</dbReference>
<dbReference type="GO" id="GO:0043005">
    <property type="term" value="C:neuron projection"/>
    <property type="evidence" value="ECO:0007669"/>
    <property type="project" value="TreeGrafter"/>
</dbReference>
<dbReference type="InterPro" id="IPR055355">
    <property type="entry name" value="ZP-C"/>
</dbReference>
<keyword evidence="6 11" id="KW-0472">Membrane</keyword>
<dbReference type="GO" id="GO:0042277">
    <property type="term" value="F:peptide binding"/>
    <property type="evidence" value="ECO:0007669"/>
    <property type="project" value="TreeGrafter"/>
</dbReference>
<evidence type="ECO:0008006" key="15">
    <source>
        <dbReference type="Google" id="ProtNLM"/>
    </source>
</evidence>
<keyword evidence="2" id="KW-1003">Cell membrane</keyword>
<feature type="transmembrane region" description="Helical" evidence="11">
    <location>
        <begin position="202"/>
        <end position="225"/>
    </location>
</feature>
<name>A0A1I8ES43_WUCBA</name>
<evidence type="ECO:0000313" key="14">
    <source>
        <dbReference type="WBParaSite" id="maker-PairedContig_435-snap-gene-0.2-mRNA-1"/>
    </source>
</evidence>
<dbReference type="InterPro" id="IPR000276">
    <property type="entry name" value="GPCR_Rhodpsn"/>
</dbReference>
<comment type="subcellular location">
    <subcellularLocation>
        <location evidence="1">Cell membrane</location>
        <topology evidence="1">Multi-pass membrane protein</topology>
    </subcellularLocation>
</comment>